<feature type="region of interest" description="Disordered" evidence="8">
    <location>
        <begin position="1"/>
        <end position="20"/>
    </location>
</feature>
<keyword evidence="6" id="KW-0238">DNA-binding</keyword>
<accession>H7EHB3</accession>
<evidence type="ECO:0000313" key="9">
    <source>
        <dbReference type="EMBL" id="EIC03033.1"/>
    </source>
</evidence>
<organism evidence="9 10">
    <name type="scientific">Treponema saccharophilum DSM 2985</name>
    <dbReference type="NCBI Taxonomy" id="907348"/>
    <lineage>
        <taxon>Bacteria</taxon>
        <taxon>Pseudomonadati</taxon>
        <taxon>Spirochaetota</taxon>
        <taxon>Spirochaetia</taxon>
        <taxon>Spirochaetales</taxon>
        <taxon>Treponemataceae</taxon>
        <taxon>Treponema</taxon>
    </lineage>
</organism>
<evidence type="ECO:0000256" key="4">
    <source>
        <dbReference type="ARBA" id="ARBA00022491"/>
    </source>
</evidence>
<dbReference type="SUPFAM" id="SSF48295">
    <property type="entry name" value="TrpR-like"/>
    <property type="match status" value="1"/>
</dbReference>
<dbReference type="GO" id="GO:0043565">
    <property type="term" value="F:sequence-specific DNA binding"/>
    <property type="evidence" value="ECO:0007669"/>
    <property type="project" value="InterPro"/>
</dbReference>
<dbReference type="Pfam" id="PF01371">
    <property type="entry name" value="Trp_repressor"/>
    <property type="match status" value="1"/>
</dbReference>
<sequence>MDRNETEWQKPAAEKDSLGGEQRGALDEMCFLLSKIDDQKVITDFFGCLFTASELRDFATRWLLVREIDKGTTQREIANKYHMSLCKITRGSRELKKNDSAFRKLLDKARSLGLE</sequence>
<dbReference type="RefSeq" id="WP_002701948.1">
    <property type="nucleotide sequence ID" value="NZ_AGRW01000025.1"/>
</dbReference>
<dbReference type="Gene3D" id="1.10.1270.10">
    <property type="entry name" value="TrpR-like"/>
    <property type="match status" value="1"/>
</dbReference>
<evidence type="ECO:0000256" key="1">
    <source>
        <dbReference type="ARBA" id="ARBA00004496"/>
    </source>
</evidence>
<dbReference type="OrthoDB" id="370734at2"/>
<comment type="subcellular location">
    <subcellularLocation>
        <location evidence="1">Cytoplasm</location>
    </subcellularLocation>
</comment>
<dbReference type="EMBL" id="AGRW01000025">
    <property type="protein sequence ID" value="EIC03033.1"/>
    <property type="molecule type" value="Genomic_DNA"/>
</dbReference>
<dbReference type="Proteomes" id="UP000003571">
    <property type="component" value="Unassembled WGS sequence"/>
</dbReference>
<name>H7EHB3_9SPIR</name>
<keyword evidence="5" id="KW-0805">Transcription regulation</keyword>
<dbReference type="eggNOG" id="COG4496">
    <property type="taxonomic scope" value="Bacteria"/>
</dbReference>
<evidence type="ECO:0000256" key="6">
    <source>
        <dbReference type="ARBA" id="ARBA00023125"/>
    </source>
</evidence>
<dbReference type="InterPro" id="IPR013335">
    <property type="entry name" value="Trp_repress_bac"/>
</dbReference>
<dbReference type="InterPro" id="IPR010921">
    <property type="entry name" value="Trp_repressor/repl_initiator"/>
</dbReference>
<dbReference type="PANTHER" id="PTHR38025">
    <property type="entry name" value="TRP OPERON REPRESSOR"/>
    <property type="match status" value="1"/>
</dbReference>
<keyword evidence="4" id="KW-0678">Repressor</keyword>
<proteinExistence type="inferred from homology"/>
<dbReference type="AlphaFoldDB" id="H7EHB3"/>
<comment type="similarity">
    <text evidence="2">Belongs to the TrpR family.</text>
</comment>
<keyword evidence="7" id="KW-0804">Transcription</keyword>
<dbReference type="PANTHER" id="PTHR38025:SF1">
    <property type="entry name" value="TRP OPERON REPRESSOR"/>
    <property type="match status" value="1"/>
</dbReference>
<dbReference type="InterPro" id="IPR000831">
    <property type="entry name" value="Trp_repress"/>
</dbReference>
<evidence type="ECO:0000313" key="10">
    <source>
        <dbReference type="Proteomes" id="UP000003571"/>
    </source>
</evidence>
<dbReference type="GO" id="GO:0005737">
    <property type="term" value="C:cytoplasm"/>
    <property type="evidence" value="ECO:0007669"/>
    <property type="project" value="UniProtKB-SubCell"/>
</dbReference>
<gene>
    <name evidence="9" type="ORF">TresaDRAFT_2487</name>
</gene>
<evidence type="ECO:0000256" key="3">
    <source>
        <dbReference type="ARBA" id="ARBA00022490"/>
    </source>
</evidence>
<keyword evidence="10" id="KW-1185">Reference proteome</keyword>
<comment type="caution">
    <text evidence="9">The sequence shown here is derived from an EMBL/GenBank/DDBJ whole genome shotgun (WGS) entry which is preliminary data.</text>
</comment>
<dbReference type="InterPro" id="IPR038116">
    <property type="entry name" value="TrpR-like_sf"/>
</dbReference>
<evidence type="ECO:0000256" key="7">
    <source>
        <dbReference type="ARBA" id="ARBA00023163"/>
    </source>
</evidence>
<keyword evidence="3" id="KW-0963">Cytoplasm</keyword>
<reference evidence="9 10" key="1">
    <citation type="submission" date="2011-09" db="EMBL/GenBank/DDBJ databases">
        <title>The draft genome of Treponema saccharophilum DSM 2985.</title>
        <authorList>
            <consortium name="US DOE Joint Genome Institute (JGI-PGF)"/>
            <person name="Lucas S."/>
            <person name="Copeland A."/>
            <person name="Lapidus A."/>
            <person name="Glavina del Rio T."/>
            <person name="Dalin E."/>
            <person name="Tice H."/>
            <person name="Bruce D."/>
            <person name="Goodwin L."/>
            <person name="Pitluck S."/>
            <person name="Peters L."/>
            <person name="Kyrpides N."/>
            <person name="Mavromatis K."/>
            <person name="Ivanova N."/>
            <person name="Markowitz V."/>
            <person name="Cheng J.-F."/>
            <person name="Hugenholtz P."/>
            <person name="Woyke T."/>
            <person name="Wu D."/>
            <person name="Gronow S."/>
            <person name="Wellnitz S."/>
            <person name="Brambilla E."/>
            <person name="Klenk H.-P."/>
            <person name="Eisen J.A."/>
        </authorList>
    </citation>
    <scope>NUCLEOTIDE SEQUENCE [LARGE SCALE GENOMIC DNA]</scope>
    <source>
        <strain evidence="9 10">DSM 2985</strain>
    </source>
</reference>
<dbReference type="STRING" id="907348.TresaDRAFT_2487"/>
<evidence type="ECO:0000256" key="8">
    <source>
        <dbReference type="SAM" id="MobiDB-lite"/>
    </source>
</evidence>
<feature type="compositionally biased region" description="Basic and acidic residues" evidence="8">
    <location>
        <begin position="1"/>
        <end position="18"/>
    </location>
</feature>
<dbReference type="GO" id="GO:0003700">
    <property type="term" value="F:DNA-binding transcription factor activity"/>
    <property type="evidence" value="ECO:0007669"/>
    <property type="project" value="InterPro"/>
</dbReference>
<protein>
    <submittedName>
        <fullName evidence="9">Trp operon repressor</fullName>
    </submittedName>
</protein>
<dbReference type="PATRIC" id="fig|907348.3.peg.173"/>
<evidence type="ECO:0000256" key="5">
    <source>
        <dbReference type="ARBA" id="ARBA00023015"/>
    </source>
</evidence>
<evidence type="ECO:0000256" key="2">
    <source>
        <dbReference type="ARBA" id="ARBA00007027"/>
    </source>
</evidence>